<evidence type="ECO:0000256" key="1">
    <source>
        <dbReference type="SAM" id="MobiDB-lite"/>
    </source>
</evidence>
<dbReference type="InterPro" id="IPR021109">
    <property type="entry name" value="Peptidase_aspartic_dom_sf"/>
</dbReference>
<feature type="region of interest" description="Disordered" evidence="1">
    <location>
        <begin position="366"/>
        <end position="397"/>
    </location>
</feature>
<dbReference type="Gene3D" id="2.40.70.10">
    <property type="entry name" value="Acid Proteases"/>
    <property type="match status" value="1"/>
</dbReference>
<evidence type="ECO:0000313" key="3">
    <source>
        <dbReference type="Proteomes" id="UP001497444"/>
    </source>
</evidence>
<feature type="compositionally biased region" description="Basic and acidic residues" evidence="1">
    <location>
        <begin position="162"/>
        <end position="172"/>
    </location>
</feature>
<protein>
    <submittedName>
        <fullName evidence="2">Uncharacterized protein</fullName>
    </submittedName>
</protein>
<dbReference type="Proteomes" id="UP001497444">
    <property type="component" value="Chromosome 3"/>
</dbReference>
<sequence>MVQTRSRYYRSPSPDYLDSDHIEDFEPVVDTDEAFQPVSALDTTRRLRVCSVDTFDEMEDDPHSMVRDRFSGRAGGISLPDWKLRFQTWMKEKRQRSPTFNEWYAFELLPQHLEQEALQTYGRWTEEHSLQLLQVERYWEARIELISALKEGAVSSLIPTVKDGDPPKEERGTSSGDTKGKVIALGVPSDSSTPSTLSRIAQAMQAALSAVGEPPSFEPLRVFIAHLENEYGGFRRDQMQRIQDFRREKEDTPRTMYTRLTRFAVESGGVFAESQLVKIFLSKIDKRLLELATPRIILNYDGKPTLAQAFAEVEKCDRALCQHDATDMVSWMTDISKPKKAATATSSLAETQPEKTLHCWGCGESGHTKNDPNCPKKKKAQNTEKPKQKTEVAKTGEKSKKEQLKCTHCGKLNHSEDHCFILHPDKRPASEKEKALEAKIAALEAKFKTVASLGQVTESRVTSSAGTSTSAPDIYMFGASGQMVAAAATRAQTSAKAVAPTTDEPQDSGRARHSGLSDQIGQARLPLSFGLADAGSAARSYIPASAQDGGTVVRDTAHTLAYKVLQMPIFSSVELLAPDFKPAGVFHLAAEAIAAFDEGASQQTEPSPSFDAPLPTGVAYLSDIAARSARERRNLRPGVVRLVNDNNVLVVSRTGVNATRATPLRVMMDSGAQPVMIGKRLAQELGLSAADLEPCPFTIVTSVGGTERATGYTRQPLQLIFCIGPGPLYSHLSLQCAVTSATNYDILVGQQALYPLGFGLDNWTEEAWIRPGWSADDGRKEFIPVAFAAAAMTMSAETLFGCSALASDLPCGPVLLEETLAFMSSSVEQHGSPPLEVPARHCKDPFPPWRTRAELSRQCREILTSLDPLEVPAPSLSSAFARLIRWHPPDEGITLVELFAGIGTGLAAVLEAGLKVRRYIHVDIGVVPNRAARHHLQRLLALYPE</sequence>
<gene>
    <name evidence="2" type="ORF">CSSPJE1EN1_LOCUS15215</name>
</gene>
<organism evidence="2 3">
    <name type="scientific">Sphagnum jensenii</name>
    <dbReference type="NCBI Taxonomy" id="128206"/>
    <lineage>
        <taxon>Eukaryota</taxon>
        <taxon>Viridiplantae</taxon>
        <taxon>Streptophyta</taxon>
        <taxon>Embryophyta</taxon>
        <taxon>Bryophyta</taxon>
        <taxon>Sphagnophytina</taxon>
        <taxon>Sphagnopsida</taxon>
        <taxon>Sphagnales</taxon>
        <taxon>Sphagnaceae</taxon>
        <taxon>Sphagnum</taxon>
    </lineage>
</organism>
<evidence type="ECO:0000313" key="2">
    <source>
        <dbReference type="EMBL" id="CAK9269737.1"/>
    </source>
</evidence>
<feature type="compositionally biased region" description="Basic and acidic residues" evidence="1">
    <location>
        <begin position="381"/>
        <end position="397"/>
    </location>
</feature>
<feature type="region of interest" description="Disordered" evidence="1">
    <location>
        <begin position="1"/>
        <end position="20"/>
    </location>
</feature>
<reference evidence="2" key="1">
    <citation type="submission" date="2024-02" db="EMBL/GenBank/DDBJ databases">
        <authorList>
            <consortium name="ELIXIR-Norway"/>
            <consortium name="Elixir Norway"/>
        </authorList>
    </citation>
    <scope>NUCLEOTIDE SEQUENCE</scope>
</reference>
<feature type="region of interest" description="Disordered" evidence="1">
    <location>
        <begin position="495"/>
        <end position="515"/>
    </location>
</feature>
<accession>A0ABP0WS90</accession>
<feature type="region of interest" description="Disordered" evidence="1">
    <location>
        <begin position="159"/>
        <end position="181"/>
    </location>
</feature>
<proteinExistence type="predicted"/>
<keyword evidence="3" id="KW-1185">Reference proteome</keyword>
<dbReference type="EMBL" id="OZ020098">
    <property type="protein sequence ID" value="CAK9269737.1"/>
    <property type="molecule type" value="Genomic_DNA"/>
</dbReference>
<name>A0ABP0WS90_9BRYO</name>